<dbReference type="EMBL" id="CAOQHR010000003">
    <property type="protein sequence ID" value="CAI6332750.1"/>
    <property type="molecule type" value="Genomic_DNA"/>
</dbReference>
<reference evidence="1" key="1">
    <citation type="submission" date="2023-01" db="EMBL/GenBank/DDBJ databases">
        <authorList>
            <person name="Van Ghelder C."/>
            <person name="Rancurel C."/>
        </authorList>
    </citation>
    <scope>NUCLEOTIDE SEQUENCE</scope>
    <source>
        <strain evidence="1">CNCM I-4278</strain>
    </source>
</reference>
<keyword evidence="2" id="KW-1185">Reference proteome</keyword>
<proteinExistence type="predicted"/>
<organism evidence="1 2">
    <name type="scientific">Periconia digitata</name>
    <dbReference type="NCBI Taxonomy" id="1303443"/>
    <lineage>
        <taxon>Eukaryota</taxon>
        <taxon>Fungi</taxon>
        <taxon>Dikarya</taxon>
        <taxon>Ascomycota</taxon>
        <taxon>Pezizomycotina</taxon>
        <taxon>Dothideomycetes</taxon>
        <taxon>Pleosporomycetidae</taxon>
        <taxon>Pleosporales</taxon>
        <taxon>Massarineae</taxon>
        <taxon>Periconiaceae</taxon>
        <taxon>Periconia</taxon>
    </lineage>
</organism>
<dbReference type="Proteomes" id="UP001152607">
    <property type="component" value="Unassembled WGS sequence"/>
</dbReference>
<accession>A0A9W4XLC2</accession>
<protein>
    <submittedName>
        <fullName evidence="1">Uncharacterized protein</fullName>
    </submittedName>
</protein>
<evidence type="ECO:0000313" key="1">
    <source>
        <dbReference type="EMBL" id="CAI6332750.1"/>
    </source>
</evidence>
<name>A0A9W4XLC2_9PLEO</name>
<dbReference type="AlphaFoldDB" id="A0A9W4XLC2"/>
<sequence length="184" mass="20931">MKLRNWCGASSLCGGWRIFPSCLAQCELRWARCPEMTAISHHFALICGRPDKCEDRKAWNDVTALFALLLDGKCMVRDGALPACLFSKSAPNLGSVHPYSAAGQYVDYSIDRNKRLHTLQYEIDNKKLIQLVWPLRGLSRDHRLAWFPILKPIAVAYQNIVARLSHLFPTFDESKSPRLLLYAL</sequence>
<comment type="caution">
    <text evidence="1">The sequence shown here is derived from an EMBL/GenBank/DDBJ whole genome shotgun (WGS) entry which is preliminary data.</text>
</comment>
<evidence type="ECO:0000313" key="2">
    <source>
        <dbReference type="Proteomes" id="UP001152607"/>
    </source>
</evidence>
<gene>
    <name evidence="1" type="ORF">PDIGIT_LOCUS5780</name>
</gene>